<gene>
    <name evidence="12" type="ORF">ACETAC_10780</name>
</gene>
<dbReference type="PROSITE" id="PS01079">
    <property type="entry name" value="MOCF_BIOSYNTHESIS_2"/>
    <property type="match status" value="1"/>
</dbReference>
<dbReference type="InterPro" id="IPR036425">
    <property type="entry name" value="MoaB/Mog-like_dom_sf"/>
</dbReference>
<keyword evidence="13" id="KW-1185">Reference proteome</keyword>
<dbReference type="Gene3D" id="2.170.190.11">
    <property type="entry name" value="Molybdopterin biosynthesis moea protein, domain 3"/>
    <property type="match status" value="1"/>
</dbReference>
<dbReference type="PANTHER" id="PTHR10192">
    <property type="entry name" value="MOLYBDOPTERIN BIOSYNTHESIS PROTEIN"/>
    <property type="match status" value="1"/>
</dbReference>
<dbReference type="Proteomes" id="UP000671913">
    <property type="component" value="Chromosome"/>
</dbReference>
<dbReference type="Gene3D" id="3.90.105.10">
    <property type="entry name" value="Molybdopterin biosynthesis moea protein, domain 2"/>
    <property type="match status" value="1"/>
</dbReference>
<dbReference type="GO" id="GO:0061599">
    <property type="term" value="F:molybdopterin molybdotransferase activity"/>
    <property type="evidence" value="ECO:0007669"/>
    <property type="project" value="UniProtKB-UniRule"/>
</dbReference>
<accession>A0A975AVQ7</accession>
<organism evidence="12 13">
    <name type="scientific">Aceticella autotrophica</name>
    <dbReference type="NCBI Taxonomy" id="2755338"/>
    <lineage>
        <taxon>Bacteria</taxon>
        <taxon>Bacillati</taxon>
        <taxon>Bacillota</taxon>
        <taxon>Clostridia</taxon>
        <taxon>Thermoanaerobacterales</taxon>
        <taxon>Thermoanaerobacteraceae</taxon>
        <taxon>Aceticella</taxon>
    </lineage>
</organism>
<comment type="catalytic activity">
    <reaction evidence="9">
        <text>adenylyl-molybdopterin + molybdate = Mo-molybdopterin + AMP + H(+)</text>
        <dbReference type="Rhea" id="RHEA:35047"/>
        <dbReference type="ChEBI" id="CHEBI:15378"/>
        <dbReference type="ChEBI" id="CHEBI:36264"/>
        <dbReference type="ChEBI" id="CHEBI:62727"/>
        <dbReference type="ChEBI" id="CHEBI:71302"/>
        <dbReference type="ChEBI" id="CHEBI:456215"/>
        <dbReference type="EC" id="2.10.1.1"/>
    </reaction>
</comment>
<evidence type="ECO:0000256" key="6">
    <source>
        <dbReference type="ARBA" id="ARBA00021108"/>
    </source>
</evidence>
<evidence type="ECO:0000256" key="9">
    <source>
        <dbReference type="ARBA" id="ARBA00047317"/>
    </source>
</evidence>
<dbReference type="Gene3D" id="3.40.980.10">
    <property type="entry name" value="MoaB/Mog-like domain"/>
    <property type="match status" value="1"/>
</dbReference>
<dbReference type="Pfam" id="PF00994">
    <property type="entry name" value="MoCF_biosynth"/>
    <property type="match status" value="1"/>
</dbReference>
<keyword evidence="10" id="KW-0479">Metal-binding</keyword>
<evidence type="ECO:0000256" key="1">
    <source>
        <dbReference type="ARBA" id="ARBA00002901"/>
    </source>
</evidence>
<dbReference type="InterPro" id="IPR005111">
    <property type="entry name" value="MoeA_C_domain_IV"/>
</dbReference>
<evidence type="ECO:0000259" key="11">
    <source>
        <dbReference type="SMART" id="SM00852"/>
    </source>
</evidence>
<dbReference type="Gene3D" id="2.40.340.10">
    <property type="entry name" value="MoeA, C-terminal, domain IV"/>
    <property type="match status" value="1"/>
</dbReference>
<dbReference type="PANTHER" id="PTHR10192:SF5">
    <property type="entry name" value="GEPHYRIN"/>
    <property type="match status" value="1"/>
</dbReference>
<dbReference type="KEGG" id="aaut:ACETAC_10780"/>
<evidence type="ECO:0000256" key="7">
    <source>
        <dbReference type="ARBA" id="ARBA00022505"/>
    </source>
</evidence>
<dbReference type="SUPFAM" id="SSF63882">
    <property type="entry name" value="MoeA N-terminal region -like"/>
    <property type="match status" value="1"/>
</dbReference>
<reference evidence="12" key="1">
    <citation type="submission" date="2020-08" db="EMBL/GenBank/DDBJ databases">
        <title>Genomic insights into the carbon and energy metabolism of the first obligate autotrophic acetogenic bacterium Aceticella autotrophica gen. nov., sp. nov.</title>
        <authorList>
            <person name="Toshchakov S.V."/>
            <person name="Elcheninov A.G."/>
            <person name="Kublanov I.V."/>
            <person name="Frolov E.N."/>
            <person name="Lebedinsky A.V."/>
        </authorList>
    </citation>
    <scope>NUCLEOTIDE SEQUENCE</scope>
    <source>
        <strain evidence="12">3443-3Ac</strain>
    </source>
</reference>
<dbReference type="AlphaFoldDB" id="A0A975AVQ7"/>
<evidence type="ECO:0000313" key="13">
    <source>
        <dbReference type="Proteomes" id="UP000671913"/>
    </source>
</evidence>
<dbReference type="SUPFAM" id="SSF53218">
    <property type="entry name" value="Molybdenum cofactor biosynthesis proteins"/>
    <property type="match status" value="1"/>
</dbReference>
<dbReference type="EMBL" id="CP060096">
    <property type="protein sequence ID" value="QSZ27298.1"/>
    <property type="molecule type" value="Genomic_DNA"/>
</dbReference>
<feature type="domain" description="MoaB/Mog" evidence="11">
    <location>
        <begin position="187"/>
        <end position="326"/>
    </location>
</feature>
<dbReference type="InterPro" id="IPR001453">
    <property type="entry name" value="MoaB/Mog_dom"/>
</dbReference>
<dbReference type="NCBIfam" id="NF045515">
    <property type="entry name" value="Glp_gephyrin"/>
    <property type="match status" value="1"/>
</dbReference>
<dbReference type="GO" id="GO:0046872">
    <property type="term" value="F:metal ion binding"/>
    <property type="evidence" value="ECO:0007669"/>
    <property type="project" value="UniProtKB-UniRule"/>
</dbReference>
<comment type="cofactor">
    <cofactor evidence="10">
        <name>Mg(2+)</name>
        <dbReference type="ChEBI" id="CHEBI:18420"/>
    </cofactor>
</comment>
<sequence>MEMFKVKPVDKVLELLKEHFDGFKLSTENLLLDAAEGRVLASDIKSKIDVPQFNRSTVDGYALKAVDTFGCSESLPAFLEIIGEVNMGEETKLFIENGQCAYVPTGGMLPSGSDAVVMLEYTEKLDDITLNVLKPVSPNQNVILKGDDIKKNDILFKKGHLLKPQDIGALAAIGKSSVEVFRKPRGYIISTGDEIVSPTENLRIGQVNDINTYTMLSELKKAGANIIGHSHAKDRFEDLKHKITKILPDVDFVIISGGSSVGTKDVTVDVINSLGKPGIITHGLSVKPGKPTIVAKIGDKAIWGMPGHPVSALVILKRLVLPFLDIILKKEKQMIYKIKAVWGQNYPSNHGKEEYVMVSLTPSEEILIANPLLGKSGLISLMSKADGFVKIPANKEGLLSGEEVEIELL</sequence>
<proteinExistence type="inferred from homology"/>
<dbReference type="InterPro" id="IPR036688">
    <property type="entry name" value="MoeA_C_domain_IV_sf"/>
</dbReference>
<comment type="function">
    <text evidence="2">May be involved in the biosynthesis of molybdopterin.</text>
</comment>
<keyword evidence="8 10" id="KW-0501">Molybdenum cofactor biosynthesis</keyword>
<dbReference type="Pfam" id="PF03454">
    <property type="entry name" value="MoeA_C"/>
    <property type="match status" value="1"/>
</dbReference>
<dbReference type="NCBIfam" id="TIGR00177">
    <property type="entry name" value="molyb_syn"/>
    <property type="match status" value="1"/>
</dbReference>
<dbReference type="SUPFAM" id="SSF63867">
    <property type="entry name" value="MoeA C-terminal domain-like"/>
    <property type="match status" value="1"/>
</dbReference>
<evidence type="ECO:0000256" key="10">
    <source>
        <dbReference type="RuleBase" id="RU365090"/>
    </source>
</evidence>
<keyword evidence="10" id="KW-0808">Transferase</keyword>
<dbReference type="InterPro" id="IPR005110">
    <property type="entry name" value="MoeA_linker/N"/>
</dbReference>
<protein>
    <recommendedName>
        <fullName evidence="6 10">Molybdopterin molybdenumtransferase</fullName>
        <ecNumber evidence="5 10">2.10.1.1</ecNumber>
    </recommendedName>
</protein>
<dbReference type="Pfam" id="PF03453">
    <property type="entry name" value="MoeA_N"/>
    <property type="match status" value="1"/>
</dbReference>
<dbReference type="RefSeq" id="WP_284679989.1">
    <property type="nucleotide sequence ID" value="NZ_CP060096.1"/>
</dbReference>
<name>A0A975AVQ7_9THEO</name>
<comment type="similarity">
    <text evidence="4 10">Belongs to the MoeA family.</text>
</comment>
<comment type="function">
    <text evidence="1 10">Catalyzes the insertion of molybdate into adenylated molybdopterin with the concomitant release of AMP.</text>
</comment>
<keyword evidence="10" id="KW-0460">Magnesium</keyword>
<dbReference type="InterPro" id="IPR038987">
    <property type="entry name" value="MoeA-like"/>
</dbReference>
<evidence type="ECO:0000256" key="3">
    <source>
        <dbReference type="ARBA" id="ARBA00005046"/>
    </source>
</evidence>
<evidence type="ECO:0000313" key="12">
    <source>
        <dbReference type="EMBL" id="QSZ27298.1"/>
    </source>
</evidence>
<dbReference type="GO" id="GO:0005829">
    <property type="term" value="C:cytosol"/>
    <property type="evidence" value="ECO:0007669"/>
    <property type="project" value="TreeGrafter"/>
</dbReference>
<evidence type="ECO:0000256" key="5">
    <source>
        <dbReference type="ARBA" id="ARBA00013269"/>
    </source>
</evidence>
<comment type="pathway">
    <text evidence="3 10">Cofactor biosynthesis; molybdopterin biosynthesis.</text>
</comment>
<dbReference type="SMART" id="SM00852">
    <property type="entry name" value="MoCF_biosynth"/>
    <property type="match status" value="1"/>
</dbReference>
<evidence type="ECO:0000256" key="8">
    <source>
        <dbReference type="ARBA" id="ARBA00023150"/>
    </source>
</evidence>
<keyword evidence="7 10" id="KW-0500">Molybdenum</keyword>
<evidence type="ECO:0000256" key="4">
    <source>
        <dbReference type="ARBA" id="ARBA00010763"/>
    </source>
</evidence>
<dbReference type="InterPro" id="IPR008284">
    <property type="entry name" value="MoCF_biosynth_CS"/>
</dbReference>
<evidence type="ECO:0000256" key="2">
    <source>
        <dbReference type="ARBA" id="ARBA00003487"/>
    </source>
</evidence>
<dbReference type="GO" id="GO:0006777">
    <property type="term" value="P:Mo-molybdopterin cofactor biosynthetic process"/>
    <property type="evidence" value="ECO:0007669"/>
    <property type="project" value="UniProtKB-UniRule"/>
</dbReference>
<dbReference type="CDD" id="cd00887">
    <property type="entry name" value="MoeA"/>
    <property type="match status" value="1"/>
</dbReference>
<dbReference type="EC" id="2.10.1.1" evidence="5 10"/>
<dbReference type="InterPro" id="IPR036135">
    <property type="entry name" value="MoeA_linker/N_sf"/>
</dbReference>